<dbReference type="InterPro" id="IPR036412">
    <property type="entry name" value="HAD-like_sf"/>
</dbReference>
<reference evidence="1" key="1">
    <citation type="journal article" date="2014" name="Int. J. Syst. Evol. Microbiol.">
        <title>Complete genome sequence of Corynebacterium casei LMG S-19264T (=DSM 44701T), isolated from a smear-ripened cheese.</title>
        <authorList>
            <consortium name="US DOE Joint Genome Institute (JGI-PGF)"/>
            <person name="Walter F."/>
            <person name="Albersmeier A."/>
            <person name="Kalinowski J."/>
            <person name="Ruckert C."/>
        </authorList>
    </citation>
    <scope>NUCLEOTIDE SEQUENCE</scope>
    <source>
        <strain evidence="1">JCM 1480</strain>
    </source>
</reference>
<dbReference type="PANTHER" id="PTHR43611:SF3">
    <property type="entry name" value="FLAVIN MONONUCLEOTIDE HYDROLASE 1, CHLOROPLATIC"/>
    <property type="match status" value="1"/>
</dbReference>
<evidence type="ECO:0008006" key="3">
    <source>
        <dbReference type="Google" id="ProtNLM"/>
    </source>
</evidence>
<organism evidence="1 2">
    <name type="scientific">Curtobacterium luteum</name>
    <dbReference type="NCBI Taxonomy" id="33881"/>
    <lineage>
        <taxon>Bacteria</taxon>
        <taxon>Bacillati</taxon>
        <taxon>Actinomycetota</taxon>
        <taxon>Actinomycetes</taxon>
        <taxon>Micrococcales</taxon>
        <taxon>Microbacteriaceae</taxon>
        <taxon>Curtobacterium</taxon>
    </lineage>
</organism>
<dbReference type="Proteomes" id="UP000648535">
    <property type="component" value="Unassembled WGS sequence"/>
</dbReference>
<dbReference type="Pfam" id="PF00702">
    <property type="entry name" value="Hydrolase"/>
    <property type="match status" value="1"/>
</dbReference>
<accession>A0A8H9L1M9</accession>
<gene>
    <name evidence="1" type="ORF">GCM10009769_33330</name>
</gene>
<reference evidence="1" key="2">
    <citation type="submission" date="2020-09" db="EMBL/GenBank/DDBJ databases">
        <authorList>
            <person name="Sun Q."/>
            <person name="Ohkuma M."/>
        </authorList>
    </citation>
    <scope>NUCLEOTIDE SEQUENCE</scope>
    <source>
        <strain evidence="1">JCM 1480</strain>
    </source>
</reference>
<dbReference type="PRINTS" id="PR00413">
    <property type="entry name" value="HADHALOGNASE"/>
</dbReference>
<dbReference type="EMBL" id="BMOI01000020">
    <property type="protein sequence ID" value="GGL12707.1"/>
    <property type="molecule type" value="Genomic_DNA"/>
</dbReference>
<dbReference type="InterPro" id="IPR006439">
    <property type="entry name" value="HAD-SF_hydro_IA"/>
</dbReference>
<evidence type="ECO:0000313" key="1">
    <source>
        <dbReference type="EMBL" id="GGL12707.1"/>
    </source>
</evidence>
<sequence>MEQWILYDVGGVLELVDDDRWPDVLRETWGARFGLTVDEVRTRLRDADLPDTALRTGVADEYWRKLGAALGATPTEVVTMHAEFWDAYCSVANVELLEHARSLRDRAKLAILSNSGDGAREEEERRFGFSSVFDPICYSHEQGVAKPDPGAYTTALARMGASPEQVLFVDDNEGPVLGAERCGIRAVLHVRNEETIAAIEGFLAG</sequence>
<name>A0A8H9L1M9_9MICO</name>
<dbReference type="InterPro" id="IPR023214">
    <property type="entry name" value="HAD_sf"/>
</dbReference>
<dbReference type="PANTHER" id="PTHR43611">
    <property type="entry name" value="ALPHA-D-GLUCOSE 1-PHOSPHATE PHOSPHATASE"/>
    <property type="match status" value="1"/>
</dbReference>
<evidence type="ECO:0000313" key="2">
    <source>
        <dbReference type="Proteomes" id="UP000648535"/>
    </source>
</evidence>
<dbReference type="RefSeq" id="WP_229728140.1">
    <property type="nucleotide sequence ID" value="NZ_BMOI01000020.1"/>
</dbReference>
<dbReference type="AlphaFoldDB" id="A0A8H9L1M9"/>
<dbReference type="SUPFAM" id="SSF56784">
    <property type="entry name" value="HAD-like"/>
    <property type="match status" value="1"/>
</dbReference>
<comment type="caution">
    <text evidence="1">The sequence shown here is derived from an EMBL/GenBank/DDBJ whole genome shotgun (WGS) entry which is preliminary data.</text>
</comment>
<protein>
    <recommendedName>
        <fullName evidence="3">Hydrolase</fullName>
    </recommendedName>
</protein>
<dbReference type="Gene3D" id="3.40.50.1000">
    <property type="entry name" value="HAD superfamily/HAD-like"/>
    <property type="match status" value="1"/>
</dbReference>
<dbReference type="NCBIfam" id="TIGR01509">
    <property type="entry name" value="HAD-SF-IA-v3"/>
    <property type="match status" value="1"/>
</dbReference>
<proteinExistence type="predicted"/>